<reference evidence="6 7" key="2">
    <citation type="journal article" date="2006" name="Environ. Microbiol.">
        <title>Sequence analysis of three plasmids harboured in Rhodococcus erythropolis strain PR4.</title>
        <authorList>
            <person name="Sekine M."/>
            <person name="Tanikawa S."/>
            <person name="Omata S."/>
            <person name="Saito M."/>
            <person name="Fujisawa T."/>
            <person name="Tsukatani N."/>
            <person name="Tajima T."/>
            <person name="Sekigawa T."/>
            <person name="Kosugi H."/>
            <person name="Matsuo Y."/>
            <person name="Nishiko R."/>
            <person name="Imamura K."/>
            <person name="Ito M."/>
            <person name="Narita H."/>
            <person name="Tago S."/>
            <person name="Fujita N."/>
            <person name="Harayama S."/>
        </authorList>
    </citation>
    <scope>NUCLEOTIDE SEQUENCE [LARGE SCALE GENOMIC DNA]</scope>
    <source>
        <strain evidence="7">PR4 / NBRC 100887</strain>
    </source>
</reference>
<dbReference type="SMART" id="SM00342">
    <property type="entry name" value="HTH_ARAC"/>
    <property type="match status" value="2"/>
</dbReference>
<name>C0ZTX0_RHOE4</name>
<dbReference type="Gene3D" id="1.10.10.60">
    <property type="entry name" value="Homeodomain-like"/>
    <property type="match status" value="2"/>
</dbReference>
<dbReference type="eggNOG" id="COG2207">
    <property type="taxonomic scope" value="Bacteria"/>
</dbReference>
<reference evidence="7" key="1">
    <citation type="submission" date="2005-03" db="EMBL/GenBank/DDBJ databases">
        <title>Comparison of the complete genome sequences of Rhodococcus erythropolis PR4 and Rhodococcus opacus B4.</title>
        <authorList>
            <person name="Takarada H."/>
            <person name="Sekine M."/>
            <person name="Hosoyama A."/>
            <person name="Yamada R."/>
            <person name="Fujisawa T."/>
            <person name="Omata S."/>
            <person name="Shimizu A."/>
            <person name="Tsukatani N."/>
            <person name="Tanikawa S."/>
            <person name="Fujita N."/>
            <person name="Harayama S."/>
        </authorList>
    </citation>
    <scope>NUCLEOTIDE SEQUENCE [LARGE SCALE GENOMIC DNA]</scope>
    <source>
        <strain evidence="7">PR4 / NBRC 100887</strain>
    </source>
</reference>
<feature type="region of interest" description="Disordered" evidence="4">
    <location>
        <begin position="265"/>
        <end position="286"/>
    </location>
</feature>
<dbReference type="PANTHER" id="PTHR11019:SF199">
    <property type="entry name" value="HTH-TYPE TRANSCRIPTIONAL REGULATOR NIMR"/>
    <property type="match status" value="1"/>
</dbReference>
<feature type="domain" description="HTH araC/xylS-type" evidence="5">
    <location>
        <begin position="177"/>
        <end position="274"/>
    </location>
</feature>
<sequence length="550" mass="59969">MRADFLHSSVGWKRMHRRREGIVGPRLVFPAGEVPEIPAARLASTANEREPLLFWVHTGRAELQISGRTRSVAAGAAIWVPAGIAYSIRVDPGAVAFPIPLPAADLPPALNRVIDFEIPADWQDWLVHQFAHNLGFLRGETAAGAGLIELVAGVHSDGDDNSPSYSPPRLPRSAETLEIARTLLRTPSDDTELSRFAQQLKIGVRTLQRRFTEETGLSFVRWRTSARIAAATSYLAAGREIGWTGSQVGFATPAGFTRAFREHTGMTPTDYASANRRPTPPREDETLAQGVALLSEEGARSGSAPAPPTIPASGTWARVNDFHVVVWIYRGSARVTFGDRTWNLRRGDAMWLPAGVRNSVEIAEGSLLLPLGSQPGASPVTAPPPRVLHFAREAQAYLLHTVVANYTHLRPEIHDPARIARLIRSAAAVPLPSGDQADPVETILAALRKNPADSRTLPDWSARLGVDEDMLLKDFVAATGQSFPRWRGQLRMTLARAYLEEGLAAGETARRLGYAHASGFTKVFIAAHGMSPRDYQRRGWRGTVEGLIDP</sequence>
<evidence type="ECO:0000313" key="6">
    <source>
        <dbReference type="EMBL" id="BAH36386.1"/>
    </source>
</evidence>
<dbReference type="GO" id="GO:0043565">
    <property type="term" value="F:sequence-specific DNA binding"/>
    <property type="evidence" value="ECO:0007669"/>
    <property type="project" value="InterPro"/>
</dbReference>
<dbReference type="PROSITE" id="PS00041">
    <property type="entry name" value="HTH_ARAC_FAMILY_1"/>
    <property type="match status" value="1"/>
</dbReference>
<dbReference type="SUPFAM" id="SSF46689">
    <property type="entry name" value="Homeodomain-like"/>
    <property type="match status" value="2"/>
</dbReference>
<keyword evidence="2" id="KW-0238">DNA-binding</keyword>
<dbReference type="KEGG" id="rer:RER_56780"/>
<evidence type="ECO:0000256" key="1">
    <source>
        <dbReference type="ARBA" id="ARBA00023015"/>
    </source>
</evidence>
<gene>
    <name evidence="6" type="ordered locus">RER_56780</name>
</gene>
<evidence type="ECO:0000313" key="7">
    <source>
        <dbReference type="Proteomes" id="UP000002204"/>
    </source>
</evidence>
<dbReference type="GO" id="GO:0003700">
    <property type="term" value="F:DNA-binding transcription factor activity"/>
    <property type="evidence" value="ECO:0007669"/>
    <property type="project" value="InterPro"/>
</dbReference>
<dbReference type="SUPFAM" id="SSF51182">
    <property type="entry name" value="RmlC-like cupins"/>
    <property type="match status" value="2"/>
</dbReference>
<evidence type="ECO:0000256" key="3">
    <source>
        <dbReference type="ARBA" id="ARBA00023163"/>
    </source>
</evidence>
<dbReference type="EMBL" id="AP008957">
    <property type="protein sequence ID" value="BAH36386.1"/>
    <property type="molecule type" value="Genomic_DNA"/>
</dbReference>
<feature type="domain" description="HTH araC/xylS-type" evidence="5">
    <location>
        <begin position="441"/>
        <end position="538"/>
    </location>
</feature>
<organism evidence="6 7">
    <name type="scientific">Rhodococcus erythropolis (strain PR4 / NBRC 100887)</name>
    <dbReference type="NCBI Taxonomy" id="234621"/>
    <lineage>
        <taxon>Bacteria</taxon>
        <taxon>Bacillati</taxon>
        <taxon>Actinomycetota</taxon>
        <taxon>Actinomycetes</taxon>
        <taxon>Mycobacteriales</taxon>
        <taxon>Nocardiaceae</taxon>
        <taxon>Rhodococcus</taxon>
        <taxon>Rhodococcus erythropolis group</taxon>
    </lineage>
</organism>
<dbReference type="Pfam" id="PF12833">
    <property type="entry name" value="HTH_18"/>
    <property type="match status" value="2"/>
</dbReference>
<dbReference type="AlphaFoldDB" id="C0ZTX0"/>
<protein>
    <submittedName>
        <fullName evidence="6">Putative AraC family transcriptional regulator</fullName>
    </submittedName>
</protein>
<accession>C0ZTX0</accession>
<dbReference type="Proteomes" id="UP000002204">
    <property type="component" value="Chromosome"/>
</dbReference>
<evidence type="ECO:0000256" key="4">
    <source>
        <dbReference type="SAM" id="MobiDB-lite"/>
    </source>
</evidence>
<keyword evidence="3" id="KW-0804">Transcription</keyword>
<dbReference type="InterPro" id="IPR018060">
    <property type="entry name" value="HTH_AraC"/>
</dbReference>
<dbReference type="InterPro" id="IPR011051">
    <property type="entry name" value="RmlC_Cupin_sf"/>
</dbReference>
<proteinExistence type="predicted"/>
<dbReference type="InterPro" id="IPR003313">
    <property type="entry name" value="AraC-bd"/>
</dbReference>
<dbReference type="Pfam" id="PF02311">
    <property type="entry name" value="AraC_binding"/>
    <property type="match status" value="1"/>
</dbReference>
<dbReference type="PANTHER" id="PTHR11019">
    <property type="entry name" value="HTH-TYPE TRANSCRIPTIONAL REGULATOR NIMR"/>
    <property type="match status" value="1"/>
</dbReference>
<keyword evidence="1" id="KW-0805">Transcription regulation</keyword>
<dbReference type="InterPro" id="IPR009057">
    <property type="entry name" value="Homeodomain-like_sf"/>
</dbReference>
<dbReference type="HOGENOM" id="CLU_039152_0_0_11"/>
<evidence type="ECO:0000259" key="5">
    <source>
        <dbReference type="PROSITE" id="PS01124"/>
    </source>
</evidence>
<dbReference type="PROSITE" id="PS01124">
    <property type="entry name" value="HTH_ARAC_FAMILY_2"/>
    <property type="match status" value="2"/>
</dbReference>
<dbReference type="InterPro" id="IPR018062">
    <property type="entry name" value="HTH_AraC-typ_CS"/>
</dbReference>
<evidence type="ECO:0000256" key="2">
    <source>
        <dbReference type="ARBA" id="ARBA00023125"/>
    </source>
</evidence>